<keyword evidence="2" id="KW-0378">Hydrolase</keyword>
<dbReference type="EMBL" id="CAFBPZ010000146">
    <property type="protein sequence ID" value="CAB5042548.1"/>
    <property type="molecule type" value="Genomic_DNA"/>
</dbReference>
<evidence type="ECO:0000313" key="5">
    <source>
        <dbReference type="EMBL" id="CAB4902917.1"/>
    </source>
</evidence>
<dbReference type="PANTHER" id="PTHR12418:SF19">
    <property type="entry name" value="ACYL-COENZYME A THIOESTERASE THEM4"/>
    <property type="match status" value="1"/>
</dbReference>
<organism evidence="5">
    <name type="scientific">freshwater metagenome</name>
    <dbReference type="NCBI Taxonomy" id="449393"/>
    <lineage>
        <taxon>unclassified sequences</taxon>
        <taxon>metagenomes</taxon>
        <taxon>ecological metagenomes</taxon>
    </lineage>
</organism>
<dbReference type="GO" id="GO:0006631">
    <property type="term" value="P:fatty acid metabolic process"/>
    <property type="evidence" value="ECO:0007669"/>
    <property type="project" value="UniProtKB-KW"/>
</dbReference>
<dbReference type="Gene3D" id="3.10.129.10">
    <property type="entry name" value="Hotdog Thioesterase"/>
    <property type="match status" value="1"/>
</dbReference>
<proteinExistence type="predicted"/>
<evidence type="ECO:0000256" key="2">
    <source>
        <dbReference type="ARBA" id="ARBA00022801"/>
    </source>
</evidence>
<name>A0A6J7G4R7_9ZZZZ</name>
<dbReference type="InterPro" id="IPR052365">
    <property type="entry name" value="THEM4/THEM5_acyl-CoA_thioest"/>
</dbReference>
<sequence>MPEVDAPQGSHQSGVRNLGLAMRELQDRVTATSAPDDVANAAANAIQEICATLEPHRYIAARDKGWSDTQRGAGSKTLNPVFRNVELNGNVFQATIRFTTFHLGANGAAHGGAIPMVFDEALGKLANYDQSICRTAYLKVDYRNVTPLDVELQVRAHIEKIDGRKRFLQAAIYNDGVLTAEATALFIELKEGAA</sequence>
<reference evidence="5" key="1">
    <citation type="submission" date="2020-05" db="EMBL/GenBank/DDBJ databases">
        <authorList>
            <person name="Chiriac C."/>
            <person name="Salcher M."/>
            <person name="Ghai R."/>
            <person name="Kavagutti S V."/>
        </authorList>
    </citation>
    <scope>NUCLEOTIDE SEQUENCE</scope>
</reference>
<keyword evidence="4" id="KW-0443">Lipid metabolism</keyword>
<keyword evidence="1" id="KW-0963">Cytoplasm</keyword>
<gene>
    <name evidence="5" type="ORF">UFOPK3495_01067</name>
    <name evidence="6" type="ORF">UFOPK4237_01559</name>
</gene>
<dbReference type="InterPro" id="IPR029069">
    <property type="entry name" value="HotDog_dom_sf"/>
</dbReference>
<evidence type="ECO:0000256" key="1">
    <source>
        <dbReference type="ARBA" id="ARBA00022490"/>
    </source>
</evidence>
<evidence type="ECO:0000256" key="4">
    <source>
        <dbReference type="ARBA" id="ARBA00023098"/>
    </source>
</evidence>
<dbReference type="CDD" id="cd03440">
    <property type="entry name" value="hot_dog"/>
    <property type="match status" value="1"/>
</dbReference>
<evidence type="ECO:0000256" key="3">
    <source>
        <dbReference type="ARBA" id="ARBA00022832"/>
    </source>
</evidence>
<dbReference type="SUPFAM" id="SSF54637">
    <property type="entry name" value="Thioesterase/thiol ester dehydrase-isomerase"/>
    <property type="match status" value="1"/>
</dbReference>
<protein>
    <submittedName>
        <fullName evidence="5">Unannotated protein</fullName>
    </submittedName>
</protein>
<dbReference type="GO" id="GO:0016787">
    <property type="term" value="F:hydrolase activity"/>
    <property type="evidence" value="ECO:0007669"/>
    <property type="project" value="UniProtKB-KW"/>
</dbReference>
<accession>A0A6J7G4R7</accession>
<dbReference type="AlphaFoldDB" id="A0A6J7G4R7"/>
<dbReference type="PANTHER" id="PTHR12418">
    <property type="entry name" value="ACYL-COENZYME A THIOESTERASE THEM4"/>
    <property type="match status" value="1"/>
</dbReference>
<dbReference type="EMBL" id="CAFBMC010000057">
    <property type="protein sequence ID" value="CAB4902917.1"/>
    <property type="molecule type" value="Genomic_DNA"/>
</dbReference>
<keyword evidence="3" id="KW-0276">Fatty acid metabolism</keyword>
<evidence type="ECO:0000313" key="6">
    <source>
        <dbReference type="EMBL" id="CAB5042548.1"/>
    </source>
</evidence>